<dbReference type="NCBIfam" id="NF011650">
    <property type="entry name" value="PRK15068.1"/>
    <property type="match status" value="1"/>
</dbReference>
<dbReference type="AlphaFoldDB" id="A0A7M1LEI2"/>
<proteinExistence type="inferred from homology"/>
<dbReference type="Gene3D" id="3.40.50.150">
    <property type="entry name" value="Vaccinia Virus protein VP39"/>
    <property type="match status" value="1"/>
</dbReference>
<protein>
    <submittedName>
        <fullName evidence="3">tRNA 5-methoxyuridine(34)/uridine 5-oxyacetic acid(34) synthase CmoB</fullName>
        <ecNumber evidence="3">2.5.1.-</ecNumber>
    </submittedName>
</protein>
<dbReference type="SUPFAM" id="SSF53335">
    <property type="entry name" value="S-adenosyl-L-methionine-dependent methyltransferases"/>
    <property type="match status" value="1"/>
</dbReference>
<evidence type="ECO:0000313" key="4">
    <source>
        <dbReference type="Proteomes" id="UP000594749"/>
    </source>
</evidence>
<dbReference type="EC" id="2.5.1.-" evidence="3"/>
<dbReference type="OrthoDB" id="9765084at2"/>
<dbReference type="InterPro" id="IPR029063">
    <property type="entry name" value="SAM-dependent_MTases_sf"/>
</dbReference>
<evidence type="ECO:0000313" key="3">
    <source>
        <dbReference type="EMBL" id="QOQ86979.1"/>
    </source>
</evidence>
<dbReference type="InterPro" id="IPR027555">
    <property type="entry name" value="Mo5U34_MeTrfas-like"/>
</dbReference>
<organism evidence="3 4">
    <name type="scientific">Campylobacter corcagiensis</name>
    <dbReference type="NCBI Taxonomy" id="1448857"/>
    <lineage>
        <taxon>Bacteria</taxon>
        <taxon>Pseudomonadati</taxon>
        <taxon>Campylobacterota</taxon>
        <taxon>Epsilonproteobacteria</taxon>
        <taxon>Campylobacterales</taxon>
        <taxon>Campylobacteraceae</taxon>
        <taxon>Campylobacter</taxon>
    </lineage>
</organism>
<sequence>MNLDEIRTNNLKALNYEIYKDSINKINSLKSVECEVEFDKAIKISGSVSDEFKNLVYEACLSLKPWRKGPFELFDTYIDSEWQSNIKYEILEPFLNLEGKVVADIGCNNGYYLFRMLKKGAKKLVGFDPSIRTFLQFKFIDKFVKSGIVYELLGVEHLAFYEHKFDTILCLGVIYHRSDPVKMLKDLKSSLNKGGEVILDTMYIDSPLDIALVPNERYSKMSNVYFIPTISALKNWCKKAKFKEFEVLATKDTDENEQRKTEWIDGESLGNFLDKDNKNLTVEGYPAPKRVYIRVKN</sequence>
<gene>
    <name evidence="3" type="primary">cmoB</name>
    <name evidence="3" type="ORF">IMC76_07135</name>
</gene>
<keyword evidence="4" id="KW-1185">Reference proteome</keyword>
<dbReference type="CDD" id="cd02440">
    <property type="entry name" value="AdoMet_MTases"/>
    <property type="match status" value="1"/>
</dbReference>
<dbReference type="InterPro" id="IPR010017">
    <property type="entry name" value="CmoB"/>
</dbReference>
<dbReference type="Proteomes" id="UP000594749">
    <property type="component" value="Chromosome"/>
</dbReference>
<evidence type="ECO:0000256" key="2">
    <source>
        <dbReference type="ARBA" id="ARBA00022694"/>
    </source>
</evidence>
<dbReference type="RefSeq" id="WP_034971538.1">
    <property type="nucleotide sequence ID" value="NZ_CP053842.1"/>
</dbReference>
<dbReference type="HAMAP" id="MF_01590">
    <property type="entry name" value="tRNA_carboxymethyltr_CmoB"/>
    <property type="match status" value="1"/>
</dbReference>
<dbReference type="Pfam" id="PF08003">
    <property type="entry name" value="Methyltransf_9"/>
    <property type="match status" value="1"/>
</dbReference>
<keyword evidence="2" id="KW-0819">tRNA processing</keyword>
<dbReference type="GO" id="GO:0016765">
    <property type="term" value="F:transferase activity, transferring alkyl or aryl (other than methyl) groups"/>
    <property type="evidence" value="ECO:0007669"/>
    <property type="project" value="InterPro"/>
</dbReference>
<reference evidence="3 4" key="1">
    <citation type="submission" date="2020-10" db="EMBL/GenBank/DDBJ databases">
        <title>Campylobacter and Helicobacter PacBio genomes.</title>
        <authorList>
            <person name="Lane C."/>
        </authorList>
    </citation>
    <scope>NUCLEOTIDE SEQUENCE [LARGE SCALE GENOMIC DNA]</scope>
    <source>
        <strain evidence="3 4">2016D-0077</strain>
    </source>
</reference>
<name>A0A7M1LEI2_9BACT</name>
<dbReference type="EMBL" id="CP063078">
    <property type="protein sequence ID" value="QOQ86979.1"/>
    <property type="molecule type" value="Genomic_DNA"/>
</dbReference>
<keyword evidence="1 3" id="KW-0808">Transferase</keyword>
<dbReference type="NCBIfam" id="TIGR00452">
    <property type="entry name" value="tRNA 5-methoxyuridine(34)/uridine 5-oxyacetic acid(34) synthase CmoB"/>
    <property type="match status" value="1"/>
</dbReference>
<accession>A0A7M1LEI2</accession>
<dbReference type="GO" id="GO:0002098">
    <property type="term" value="P:tRNA wobble uridine modification"/>
    <property type="evidence" value="ECO:0007669"/>
    <property type="project" value="InterPro"/>
</dbReference>
<evidence type="ECO:0000256" key="1">
    <source>
        <dbReference type="ARBA" id="ARBA00022679"/>
    </source>
</evidence>